<keyword evidence="1" id="KW-0732">Signal</keyword>
<dbReference type="Gene3D" id="2.170.300.10">
    <property type="entry name" value="Tie2 ligand-binding domain superfamily"/>
    <property type="match status" value="1"/>
</dbReference>
<keyword evidence="2" id="KW-1185">Reference proteome</keyword>
<sequence length="182" mass="20400">MGWGYTLFIITIIGDLVNFTVPATDDNSLCYNKWTNITKCCQDYKNVSGTCEACIGSWGKECTKNCTYGYYGHGCRRICKCNRREKCDSKHGCVEIGLPENHSHVDILNMYNTLTTTHGINVCYNSTTETAECCEGFTNRSGICEKDGGNTTSCPNCEFNFSLTEEMCEDKFRRGIHVTSAF</sequence>
<gene>
    <name evidence="3" type="primary">LOC111101994</name>
</gene>
<dbReference type="KEGG" id="cvn:111101994"/>
<dbReference type="AlphaFoldDB" id="A0A8B8AFU1"/>
<accession>A0A8B8AFU1</accession>
<dbReference type="OrthoDB" id="6162545at2759"/>
<dbReference type="RefSeq" id="XP_022290357.1">
    <property type="nucleotide sequence ID" value="XM_022434649.1"/>
</dbReference>
<organism evidence="2 3">
    <name type="scientific">Crassostrea virginica</name>
    <name type="common">Eastern oyster</name>
    <dbReference type="NCBI Taxonomy" id="6565"/>
    <lineage>
        <taxon>Eukaryota</taxon>
        <taxon>Metazoa</taxon>
        <taxon>Spiralia</taxon>
        <taxon>Lophotrochozoa</taxon>
        <taxon>Mollusca</taxon>
        <taxon>Bivalvia</taxon>
        <taxon>Autobranchia</taxon>
        <taxon>Pteriomorphia</taxon>
        <taxon>Ostreida</taxon>
        <taxon>Ostreoidea</taxon>
        <taxon>Ostreidae</taxon>
        <taxon>Crassostrea</taxon>
    </lineage>
</organism>
<evidence type="ECO:0000313" key="3">
    <source>
        <dbReference type="RefSeq" id="XP_022290357.1"/>
    </source>
</evidence>
<reference evidence="3" key="1">
    <citation type="submission" date="2025-08" db="UniProtKB">
        <authorList>
            <consortium name="RefSeq"/>
        </authorList>
    </citation>
    <scope>IDENTIFICATION</scope>
    <source>
        <tissue evidence="3">Whole sample</tissue>
    </source>
</reference>
<protein>
    <submittedName>
        <fullName evidence="3">Uncharacterized protein LOC111101994</fullName>
    </submittedName>
</protein>
<feature type="signal peptide" evidence="1">
    <location>
        <begin position="1"/>
        <end position="22"/>
    </location>
</feature>
<dbReference type="GeneID" id="111101994"/>
<feature type="chain" id="PRO_5034359082" evidence="1">
    <location>
        <begin position="23"/>
        <end position="182"/>
    </location>
</feature>
<dbReference type="Proteomes" id="UP000694844">
    <property type="component" value="Chromosome 6"/>
</dbReference>
<name>A0A8B8AFU1_CRAVI</name>
<evidence type="ECO:0000313" key="2">
    <source>
        <dbReference type="Proteomes" id="UP000694844"/>
    </source>
</evidence>
<evidence type="ECO:0000256" key="1">
    <source>
        <dbReference type="SAM" id="SignalP"/>
    </source>
</evidence>
<proteinExistence type="predicted"/>